<keyword evidence="3" id="KW-0540">Nuclease</keyword>
<feature type="domain" description="Endonuclease/exonuclease/phosphatase" evidence="2">
    <location>
        <begin position="55"/>
        <end position="317"/>
    </location>
</feature>
<dbReference type="InterPro" id="IPR036691">
    <property type="entry name" value="Endo/exonu/phosph_ase_sf"/>
</dbReference>
<sequence length="338" mass="37268">MARFLRTAGAVIVVLLLLFVGFWFWASSGTLPESERAQVNNYGSSTFPSDTVSVMTYNIGYLSGMTNNEPVEREKALYDRNLETAIELIETADPDIVAFQEIDFAAARSFGVHQLDTLAQRLSYPTAAKVVNWDVRYLPFPYGWPSVHFGQVISGQAVLSRYPIVKHERTVLAETSRPYVSRVFYLDRLAQQTDIVVGEDTLSVVNVHLEAFEDSVRRVQATEVRALLQPLVASQRPVLLIGDFNAIPDDPNDKTLQLATAGFDLKRAMPSVSSPSGTYPARDPKAMIDHIFYTPAHIEPIATAIHCGPADDPPSDHCAVSMRFALSSDSTAEMSTAP</sequence>
<dbReference type="PANTHER" id="PTHR14859">
    <property type="entry name" value="CALCOFLUOR WHITE HYPERSENSITIVE PROTEIN PRECURSOR"/>
    <property type="match status" value="1"/>
</dbReference>
<evidence type="ECO:0000259" key="2">
    <source>
        <dbReference type="Pfam" id="PF03372"/>
    </source>
</evidence>
<dbReference type="GO" id="GO:0004519">
    <property type="term" value="F:endonuclease activity"/>
    <property type="evidence" value="ECO:0007669"/>
    <property type="project" value="UniProtKB-KW"/>
</dbReference>
<dbReference type="AlphaFoldDB" id="A0A2A8CV20"/>
<dbReference type="InterPro" id="IPR051916">
    <property type="entry name" value="GPI-anchor_lipid_remodeler"/>
</dbReference>
<dbReference type="SUPFAM" id="SSF56219">
    <property type="entry name" value="DNase I-like"/>
    <property type="match status" value="1"/>
</dbReference>
<dbReference type="Pfam" id="PF03372">
    <property type="entry name" value="Exo_endo_phos"/>
    <property type="match status" value="1"/>
</dbReference>
<dbReference type="RefSeq" id="WP_098077574.1">
    <property type="nucleotide sequence ID" value="NZ_PDEQ01000008.1"/>
</dbReference>
<evidence type="ECO:0000313" key="4">
    <source>
        <dbReference type="Proteomes" id="UP000220102"/>
    </source>
</evidence>
<dbReference type="EMBL" id="PDEQ01000008">
    <property type="protein sequence ID" value="PEN12310.1"/>
    <property type="molecule type" value="Genomic_DNA"/>
</dbReference>
<dbReference type="OrthoDB" id="5447300at2"/>
<keyword evidence="3" id="KW-0255">Endonuclease</keyword>
<protein>
    <submittedName>
        <fullName evidence="3">Endonuclease</fullName>
    </submittedName>
</protein>
<gene>
    <name evidence="3" type="ORF">CRI94_14905</name>
</gene>
<dbReference type="Gene3D" id="3.60.10.10">
    <property type="entry name" value="Endonuclease/exonuclease/phosphatase"/>
    <property type="match status" value="1"/>
</dbReference>
<keyword evidence="1" id="KW-0472">Membrane</keyword>
<dbReference type="GO" id="GO:0006506">
    <property type="term" value="P:GPI anchor biosynthetic process"/>
    <property type="evidence" value="ECO:0007669"/>
    <property type="project" value="TreeGrafter"/>
</dbReference>
<accession>A0A2A8CV20</accession>
<evidence type="ECO:0000313" key="3">
    <source>
        <dbReference type="EMBL" id="PEN12310.1"/>
    </source>
</evidence>
<dbReference type="Proteomes" id="UP000220102">
    <property type="component" value="Unassembled WGS sequence"/>
</dbReference>
<name>A0A2A8CV20_9BACT</name>
<comment type="caution">
    <text evidence="3">The sequence shown here is derived from an EMBL/GenBank/DDBJ whole genome shotgun (WGS) entry which is preliminary data.</text>
</comment>
<keyword evidence="1" id="KW-0812">Transmembrane</keyword>
<keyword evidence="4" id="KW-1185">Reference proteome</keyword>
<keyword evidence="3" id="KW-0378">Hydrolase</keyword>
<dbReference type="GO" id="GO:0016020">
    <property type="term" value="C:membrane"/>
    <property type="evidence" value="ECO:0007669"/>
    <property type="project" value="GOC"/>
</dbReference>
<organism evidence="3 4">
    <name type="scientific">Longibacter salinarum</name>
    <dbReference type="NCBI Taxonomy" id="1850348"/>
    <lineage>
        <taxon>Bacteria</taxon>
        <taxon>Pseudomonadati</taxon>
        <taxon>Rhodothermota</taxon>
        <taxon>Rhodothermia</taxon>
        <taxon>Rhodothermales</taxon>
        <taxon>Salisaetaceae</taxon>
        <taxon>Longibacter</taxon>
    </lineage>
</organism>
<feature type="transmembrane region" description="Helical" evidence="1">
    <location>
        <begin position="7"/>
        <end position="26"/>
    </location>
</feature>
<evidence type="ECO:0000256" key="1">
    <source>
        <dbReference type="SAM" id="Phobius"/>
    </source>
</evidence>
<dbReference type="InterPro" id="IPR005135">
    <property type="entry name" value="Endo/exonuclease/phosphatase"/>
</dbReference>
<reference evidence="3 4" key="1">
    <citation type="submission" date="2017-10" db="EMBL/GenBank/DDBJ databases">
        <title>Draft genome of Longibacter Salinarum.</title>
        <authorList>
            <person name="Goh K.M."/>
            <person name="Shamsir M.S."/>
            <person name="Lim S.W."/>
        </authorList>
    </citation>
    <scope>NUCLEOTIDE SEQUENCE [LARGE SCALE GENOMIC DNA]</scope>
    <source>
        <strain evidence="3 4">KCTC 52045</strain>
    </source>
</reference>
<proteinExistence type="predicted"/>
<keyword evidence="1" id="KW-1133">Transmembrane helix</keyword>
<dbReference type="PANTHER" id="PTHR14859:SF1">
    <property type="entry name" value="PGAP2-INTERACTING PROTEIN"/>
    <property type="match status" value="1"/>
</dbReference>